<gene>
    <name evidence="5" type="ORF">F4562_006899</name>
</gene>
<dbReference type="EMBL" id="JACHMP010000002">
    <property type="protein sequence ID" value="MBB5823750.1"/>
    <property type="molecule type" value="Genomic_DNA"/>
</dbReference>
<dbReference type="Gene3D" id="1.10.10.10">
    <property type="entry name" value="Winged helix-like DNA-binding domain superfamily/Winged helix DNA-binding domain"/>
    <property type="match status" value="1"/>
</dbReference>
<dbReference type="InterPro" id="IPR000524">
    <property type="entry name" value="Tscrpt_reg_HTH_GntR"/>
</dbReference>
<dbReference type="InterPro" id="IPR036390">
    <property type="entry name" value="WH_DNA-bd_sf"/>
</dbReference>
<dbReference type="InterPro" id="IPR050679">
    <property type="entry name" value="Bact_HTH_transcr_reg"/>
</dbReference>
<dbReference type="RefSeq" id="WP_184538099.1">
    <property type="nucleotide sequence ID" value="NZ_JACHMP010000002.1"/>
</dbReference>
<dbReference type="GO" id="GO:0045892">
    <property type="term" value="P:negative regulation of DNA-templated transcription"/>
    <property type="evidence" value="ECO:0007669"/>
    <property type="project" value="TreeGrafter"/>
</dbReference>
<evidence type="ECO:0000256" key="3">
    <source>
        <dbReference type="ARBA" id="ARBA00023163"/>
    </source>
</evidence>
<dbReference type="PANTHER" id="PTHR44846:SF17">
    <property type="entry name" value="GNTR-FAMILY TRANSCRIPTIONAL REGULATOR"/>
    <property type="match status" value="1"/>
</dbReference>
<dbReference type="PANTHER" id="PTHR44846">
    <property type="entry name" value="MANNOSYL-D-GLYCERATE TRANSPORT/METABOLISM SYSTEM REPRESSOR MNGR-RELATED"/>
    <property type="match status" value="1"/>
</dbReference>
<comment type="caution">
    <text evidence="5">The sequence shown here is derived from an EMBL/GenBank/DDBJ whole genome shotgun (WGS) entry which is preliminary data.</text>
</comment>
<keyword evidence="6" id="KW-1185">Reference proteome</keyword>
<dbReference type="GO" id="GO:0003677">
    <property type="term" value="F:DNA binding"/>
    <property type="evidence" value="ECO:0007669"/>
    <property type="project" value="UniProtKB-KW"/>
</dbReference>
<sequence length="133" mass="14989">MIDPEADRPLYKQLADLVRNEISRGRLAPAQRVPAELDYVQRYGLSRDTVRRAMALLRSEGLIVTTSRGSLVRAEQERETVVLAAGEVLTARMPSPEERLRVGVKEGVPVFVINREGEEPRLLPADRWEVTGR</sequence>
<dbReference type="Proteomes" id="UP000540685">
    <property type="component" value="Unassembled WGS sequence"/>
</dbReference>
<dbReference type="SMART" id="SM00345">
    <property type="entry name" value="HTH_GNTR"/>
    <property type="match status" value="1"/>
</dbReference>
<protein>
    <submittedName>
        <fullName evidence="5">DNA-binding GntR family transcriptional regulator</fullName>
    </submittedName>
</protein>
<keyword evidence="3" id="KW-0804">Transcription</keyword>
<reference evidence="5 6" key="1">
    <citation type="submission" date="2020-08" db="EMBL/GenBank/DDBJ databases">
        <title>Sequencing the genomes of 1000 actinobacteria strains.</title>
        <authorList>
            <person name="Klenk H.-P."/>
        </authorList>
    </citation>
    <scope>NUCLEOTIDE SEQUENCE [LARGE SCALE GENOMIC DNA]</scope>
    <source>
        <strain evidence="5 6">DSM 46887</strain>
    </source>
</reference>
<dbReference type="AlphaFoldDB" id="A0A7W9MK47"/>
<name>A0A7W9MK47_9ACTN</name>
<dbReference type="PROSITE" id="PS50949">
    <property type="entry name" value="HTH_GNTR"/>
    <property type="match status" value="1"/>
</dbReference>
<evidence type="ECO:0000313" key="5">
    <source>
        <dbReference type="EMBL" id="MBB5823750.1"/>
    </source>
</evidence>
<evidence type="ECO:0000256" key="2">
    <source>
        <dbReference type="ARBA" id="ARBA00023125"/>
    </source>
</evidence>
<accession>A0A7W9MK47</accession>
<proteinExistence type="predicted"/>
<organism evidence="5 6">
    <name type="scientific">Streptosporangium becharense</name>
    <dbReference type="NCBI Taxonomy" id="1816182"/>
    <lineage>
        <taxon>Bacteria</taxon>
        <taxon>Bacillati</taxon>
        <taxon>Actinomycetota</taxon>
        <taxon>Actinomycetes</taxon>
        <taxon>Streptosporangiales</taxon>
        <taxon>Streptosporangiaceae</taxon>
        <taxon>Streptosporangium</taxon>
    </lineage>
</organism>
<dbReference type="CDD" id="cd07377">
    <property type="entry name" value="WHTH_GntR"/>
    <property type="match status" value="1"/>
</dbReference>
<feature type="domain" description="HTH gntR-type" evidence="4">
    <location>
        <begin position="8"/>
        <end position="75"/>
    </location>
</feature>
<evidence type="ECO:0000256" key="1">
    <source>
        <dbReference type="ARBA" id="ARBA00023015"/>
    </source>
</evidence>
<evidence type="ECO:0000259" key="4">
    <source>
        <dbReference type="PROSITE" id="PS50949"/>
    </source>
</evidence>
<evidence type="ECO:0000313" key="6">
    <source>
        <dbReference type="Proteomes" id="UP000540685"/>
    </source>
</evidence>
<dbReference type="GO" id="GO:0003700">
    <property type="term" value="F:DNA-binding transcription factor activity"/>
    <property type="evidence" value="ECO:0007669"/>
    <property type="project" value="InterPro"/>
</dbReference>
<dbReference type="InterPro" id="IPR036388">
    <property type="entry name" value="WH-like_DNA-bd_sf"/>
</dbReference>
<keyword evidence="2 5" id="KW-0238">DNA-binding</keyword>
<keyword evidence="1" id="KW-0805">Transcription regulation</keyword>
<dbReference type="PRINTS" id="PR00035">
    <property type="entry name" value="HTHGNTR"/>
</dbReference>
<dbReference type="Pfam" id="PF00392">
    <property type="entry name" value="GntR"/>
    <property type="match status" value="1"/>
</dbReference>
<dbReference type="SUPFAM" id="SSF46785">
    <property type="entry name" value="Winged helix' DNA-binding domain"/>
    <property type="match status" value="1"/>
</dbReference>